<keyword evidence="1" id="KW-0472">Membrane</keyword>
<evidence type="ECO:0000256" key="1">
    <source>
        <dbReference type="SAM" id="Phobius"/>
    </source>
</evidence>
<reference evidence="2 3" key="1">
    <citation type="submission" date="2024-01" db="EMBL/GenBank/DDBJ databases">
        <title>A draft genome for a cacao thread blight-causing isolate of Paramarasmius palmivorus.</title>
        <authorList>
            <person name="Baruah I.K."/>
            <person name="Bukari Y."/>
            <person name="Amoako-Attah I."/>
            <person name="Meinhardt L.W."/>
            <person name="Bailey B.A."/>
            <person name="Cohen S.P."/>
        </authorList>
    </citation>
    <scope>NUCLEOTIDE SEQUENCE [LARGE SCALE GENOMIC DNA]</scope>
    <source>
        <strain evidence="2 3">GH-12</strain>
    </source>
</reference>
<dbReference type="EMBL" id="JAYKXP010000060">
    <property type="protein sequence ID" value="KAK7033655.1"/>
    <property type="molecule type" value="Genomic_DNA"/>
</dbReference>
<evidence type="ECO:0008006" key="4">
    <source>
        <dbReference type="Google" id="ProtNLM"/>
    </source>
</evidence>
<feature type="transmembrane region" description="Helical" evidence="1">
    <location>
        <begin position="47"/>
        <end position="72"/>
    </location>
</feature>
<protein>
    <recommendedName>
        <fullName evidence="4">G protein-coupled receptor</fullName>
    </recommendedName>
</protein>
<keyword evidence="1" id="KW-0812">Transmembrane</keyword>
<name>A0AAW0C394_9AGAR</name>
<dbReference type="AlphaFoldDB" id="A0AAW0C394"/>
<comment type="caution">
    <text evidence="2">The sequence shown here is derived from an EMBL/GenBank/DDBJ whole genome shotgun (WGS) entry which is preliminary data.</text>
</comment>
<feature type="transmembrane region" description="Helical" evidence="1">
    <location>
        <begin position="113"/>
        <end position="130"/>
    </location>
</feature>
<sequence length="198" mass="22159">MDRQGVVIGFFVALLITVGSTTLIPFAGEAYQIGPANPFCTARMNPALAQVMLLVPLPNQLAIFFAISWRLLPRHILEESSSERTFPSKLKVVFRGKHLPALSKTLFIDGQRYILVFIVTTIITAVTMSIKELPDIYRFILVAPHIAIENSMNSYLFRSVRAALTTNVVTESTIHFRQTESEHTNVRRSIITQSVIDA</sequence>
<proteinExistence type="predicted"/>
<evidence type="ECO:0000313" key="2">
    <source>
        <dbReference type="EMBL" id="KAK7033655.1"/>
    </source>
</evidence>
<keyword evidence="1" id="KW-1133">Transmembrane helix</keyword>
<organism evidence="2 3">
    <name type="scientific">Paramarasmius palmivorus</name>
    <dbReference type="NCBI Taxonomy" id="297713"/>
    <lineage>
        <taxon>Eukaryota</taxon>
        <taxon>Fungi</taxon>
        <taxon>Dikarya</taxon>
        <taxon>Basidiomycota</taxon>
        <taxon>Agaricomycotina</taxon>
        <taxon>Agaricomycetes</taxon>
        <taxon>Agaricomycetidae</taxon>
        <taxon>Agaricales</taxon>
        <taxon>Marasmiineae</taxon>
        <taxon>Marasmiaceae</taxon>
        <taxon>Paramarasmius</taxon>
    </lineage>
</organism>
<accession>A0AAW0C394</accession>
<keyword evidence="3" id="KW-1185">Reference proteome</keyword>
<evidence type="ECO:0000313" key="3">
    <source>
        <dbReference type="Proteomes" id="UP001383192"/>
    </source>
</evidence>
<feature type="transmembrane region" description="Helical" evidence="1">
    <location>
        <begin position="7"/>
        <end position="27"/>
    </location>
</feature>
<dbReference type="Proteomes" id="UP001383192">
    <property type="component" value="Unassembled WGS sequence"/>
</dbReference>
<gene>
    <name evidence="2" type="ORF">VNI00_012655</name>
</gene>